<dbReference type="OrthoDB" id="3182027at2"/>
<dbReference type="PANTHER" id="PTHR47268:SF4">
    <property type="entry name" value="ACYLPHOSPHATASE"/>
    <property type="match status" value="1"/>
</dbReference>
<dbReference type="eggNOG" id="COG1254">
    <property type="taxonomic scope" value="Bacteria"/>
</dbReference>
<evidence type="ECO:0000259" key="7">
    <source>
        <dbReference type="PROSITE" id="PS51160"/>
    </source>
</evidence>
<comment type="caution">
    <text evidence="8">The sequence shown here is derived from an EMBL/GenBank/DDBJ whole genome shotgun (WGS) entry which is preliminary data.</text>
</comment>
<dbReference type="InterPro" id="IPR017968">
    <property type="entry name" value="Acylphosphatase_CS"/>
</dbReference>
<dbReference type="STRING" id="1437609.BCAL_1371"/>
<dbReference type="AlphaFoldDB" id="A0A087A6N6"/>
<dbReference type="PRINTS" id="PR00112">
    <property type="entry name" value="ACYLPHPHTASE"/>
</dbReference>
<evidence type="ECO:0000313" key="9">
    <source>
        <dbReference type="Proteomes" id="UP000029072"/>
    </source>
</evidence>
<gene>
    <name evidence="8" type="ORF">BCAL_1371</name>
</gene>
<evidence type="ECO:0000256" key="3">
    <source>
        <dbReference type="ARBA" id="ARBA00015991"/>
    </source>
</evidence>
<feature type="active site" evidence="5">
    <location>
        <position position="45"/>
    </location>
</feature>
<dbReference type="GO" id="GO:0003998">
    <property type="term" value="F:acylphosphatase activity"/>
    <property type="evidence" value="ECO:0007669"/>
    <property type="project" value="UniProtKB-EC"/>
</dbReference>
<reference evidence="8 9" key="1">
    <citation type="submission" date="2014-03" db="EMBL/GenBank/DDBJ databases">
        <title>Genomics of Bifidobacteria.</title>
        <authorList>
            <person name="Ventura M."/>
            <person name="Milani C."/>
            <person name="Lugli G.A."/>
        </authorList>
    </citation>
    <scope>NUCLEOTIDE SEQUENCE [LARGE SCALE GENOMIC DNA]</scope>
    <source>
        <strain evidence="8 9">DSM 23973</strain>
    </source>
</reference>
<evidence type="ECO:0000256" key="4">
    <source>
        <dbReference type="ARBA" id="ARBA00047645"/>
    </source>
</evidence>
<dbReference type="SUPFAM" id="SSF54975">
    <property type="entry name" value="Acylphosphatase/BLUF domain-like"/>
    <property type="match status" value="1"/>
</dbReference>
<accession>A0A087A6N6</accession>
<dbReference type="PANTHER" id="PTHR47268">
    <property type="entry name" value="ACYLPHOSPHATASE"/>
    <property type="match status" value="1"/>
</dbReference>
<dbReference type="Pfam" id="PF00708">
    <property type="entry name" value="Acylphosphatase"/>
    <property type="match status" value="1"/>
</dbReference>
<sequence length="99" mass="10986">MVTAHRGKDIIRIHATVSGLVQGVGYRYFTYRAARAAGVTGWVRNLWSGDVEVEAQGARSAVAAFLSQLKVGPRWGHVDRVVVDEIDVYPHEPDFHVEN</sequence>
<name>A0A087A6N6_9BIFI</name>
<proteinExistence type="inferred from homology"/>
<evidence type="ECO:0000256" key="6">
    <source>
        <dbReference type="RuleBase" id="RU004168"/>
    </source>
</evidence>
<dbReference type="Proteomes" id="UP000029072">
    <property type="component" value="Unassembled WGS sequence"/>
</dbReference>
<dbReference type="InterPro" id="IPR036046">
    <property type="entry name" value="Acylphosphatase-like_dom_sf"/>
</dbReference>
<evidence type="ECO:0000313" key="8">
    <source>
        <dbReference type="EMBL" id="KFI54436.1"/>
    </source>
</evidence>
<dbReference type="PROSITE" id="PS51160">
    <property type="entry name" value="ACYLPHOSPHATASE_3"/>
    <property type="match status" value="1"/>
</dbReference>
<comment type="similarity">
    <text evidence="1 6">Belongs to the acylphosphatase family.</text>
</comment>
<protein>
    <recommendedName>
        <fullName evidence="3 5">acylphosphatase</fullName>
        <ecNumber evidence="2 5">3.6.1.7</ecNumber>
    </recommendedName>
</protein>
<dbReference type="InterPro" id="IPR001792">
    <property type="entry name" value="Acylphosphatase-like_dom"/>
</dbReference>
<dbReference type="RefSeq" id="WP_052119116.1">
    <property type="nucleotide sequence ID" value="NZ_JDUV01000007.1"/>
</dbReference>
<evidence type="ECO:0000256" key="5">
    <source>
        <dbReference type="PROSITE-ProRule" id="PRU00520"/>
    </source>
</evidence>
<feature type="domain" description="Acylphosphatase-like" evidence="7">
    <location>
        <begin position="12"/>
        <end position="99"/>
    </location>
</feature>
<organism evidence="8 9">
    <name type="scientific">Bifidobacterium callitrichos DSM 23973</name>
    <dbReference type="NCBI Taxonomy" id="1437609"/>
    <lineage>
        <taxon>Bacteria</taxon>
        <taxon>Bacillati</taxon>
        <taxon>Actinomycetota</taxon>
        <taxon>Actinomycetes</taxon>
        <taxon>Bifidobacteriales</taxon>
        <taxon>Bifidobacteriaceae</taxon>
        <taxon>Bifidobacterium</taxon>
    </lineage>
</organism>
<feature type="active site" evidence="5">
    <location>
        <position position="27"/>
    </location>
</feature>
<dbReference type="EMBL" id="JGYS01000008">
    <property type="protein sequence ID" value="KFI54436.1"/>
    <property type="molecule type" value="Genomic_DNA"/>
</dbReference>
<dbReference type="Gene3D" id="3.30.70.100">
    <property type="match status" value="1"/>
</dbReference>
<dbReference type="EC" id="3.6.1.7" evidence="2 5"/>
<dbReference type="PROSITE" id="PS00151">
    <property type="entry name" value="ACYLPHOSPHATASE_2"/>
    <property type="match status" value="1"/>
</dbReference>
<keyword evidence="5 8" id="KW-0378">Hydrolase</keyword>
<comment type="catalytic activity">
    <reaction evidence="4 5">
        <text>an acyl phosphate + H2O = a carboxylate + phosphate + H(+)</text>
        <dbReference type="Rhea" id="RHEA:14965"/>
        <dbReference type="ChEBI" id="CHEBI:15377"/>
        <dbReference type="ChEBI" id="CHEBI:15378"/>
        <dbReference type="ChEBI" id="CHEBI:29067"/>
        <dbReference type="ChEBI" id="CHEBI:43474"/>
        <dbReference type="ChEBI" id="CHEBI:59918"/>
        <dbReference type="EC" id="3.6.1.7"/>
    </reaction>
</comment>
<evidence type="ECO:0000256" key="1">
    <source>
        <dbReference type="ARBA" id="ARBA00005614"/>
    </source>
</evidence>
<evidence type="ECO:0000256" key="2">
    <source>
        <dbReference type="ARBA" id="ARBA00012150"/>
    </source>
</evidence>
<dbReference type="InterPro" id="IPR020456">
    <property type="entry name" value="Acylphosphatase"/>
</dbReference>